<keyword evidence="5" id="KW-0479">Metal-binding</keyword>
<sequence length="351" mass="39443">MEPINLGITADFHVHLRDGSMCELITPTVRQGGVAIAYVMPNLVPPITTKKQVEEYHRKLDILSSKTTFLMSLYLCKELTPELIDECKDLIHGIKCYPAGVTTNSKYGVDPNDFSSFYPIFEAMERNNLVLNIHGEKPGSDNDDINVINAEPRFLPALKKLHQDFPNLKIILEHCTTAESINLIRELNKDGKGTIAATITAHHLYLIIDNWAGNPINFCKPVAKFQNDRKALIEAATNGEPWFFFGSDSAPHPIHAKQQHVGVCAGVYTQNNAISYVAEIFDKQGKLENLKKFVSENGIKFYGLTKELEKHKQAVWLIKRDNKVPAVIGNGSIEVVPFKANDTLKYTIEWR</sequence>
<proteinExistence type="inferred from homology"/>
<dbReference type="SUPFAM" id="SSF51556">
    <property type="entry name" value="Metallo-dependent hydrolases"/>
    <property type="match status" value="1"/>
</dbReference>
<dbReference type="GO" id="GO:0005737">
    <property type="term" value="C:cytoplasm"/>
    <property type="evidence" value="ECO:0007669"/>
    <property type="project" value="TreeGrafter"/>
</dbReference>
<dbReference type="PIRSF" id="PIRSF001237">
    <property type="entry name" value="DHOdimr"/>
    <property type="match status" value="1"/>
</dbReference>
<dbReference type="InterPro" id="IPR004721">
    <property type="entry name" value="DHOdimr"/>
</dbReference>
<evidence type="ECO:0000256" key="5">
    <source>
        <dbReference type="ARBA" id="ARBA00022723"/>
    </source>
</evidence>
<comment type="cofactor">
    <cofactor evidence="1">
        <name>Zn(2+)</name>
        <dbReference type="ChEBI" id="CHEBI:29105"/>
    </cofactor>
</comment>
<dbReference type="EC" id="3.5.2.3" evidence="4"/>
<organism evidence="10 11">
    <name type="scientific">Candida verbasci</name>
    <dbReference type="NCBI Taxonomy" id="1227364"/>
    <lineage>
        <taxon>Eukaryota</taxon>
        <taxon>Fungi</taxon>
        <taxon>Dikarya</taxon>
        <taxon>Ascomycota</taxon>
        <taxon>Saccharomycotina</taxon>
        <taxon>Pichiomycetes</taxon>
        <taxon>Debaryomycetaceae</taxon>
        <taxon>Candida/Lodderomyces clade</taxon>
        <taxon>Candida</taxon>
    </lineage>
</organism>
<evidence type="ECO:0000256" key="6">
    <source>
        <dbReference type="ARBA" id="ARBA00022801"/>
    </source>
</evidence>
<reference evidence="10" key="1">
    <citation type="submission" date="2022-12" db="EMBL/GenBank/DDBJ databases">
        <authorList>
            <person name="Brejova B."/>
        </authorList>
    </citation>
    <scope>NUCLEOTIDE SEQUENCE</scope>
</reference>
<evidence type="ECO:0000256" key="3">
    <source>
        <dbReference type="ARBA" id="ARBA00005631"/>
    </source>
</evidence>
<dbReference type="EMBL" id="CANTUO010000005">
    <property type="protein sequence ID" value="CAI5760037.1"/>
    <property type="molecule type" value="Genomic_DNA"/>
</dbReference>
<dbReference type="GO" id="GO:0006207">
    <property type="term" value="P:'de novo' pyrimidine nucleobase biosynthetic process"/>
    <property type="evidence" value="ECO:0007669"/>
    <property type="project" value="TreeGrafter"/>
</dbReference>
<evidence type="ECO:0000256" key="4">
    <source>
        <dbReference type="ARBA" id="ARBA00012860"/>
    </source>
</evidence>
<dbReference type="PROSITE" id="PS00482">
    <property type="entry name" value="DIHYDROOROTASE_1"/>
    <property type="match status" value="1"/>
</dbReference>
<keyword evidence="7" id="KW-0862">Zinc</keyword>
<dbReference type="InterPro" id="IPR006680">
    <property type="entry name" value="Amidohydro-rel"/>
</dbReference>
<feature type="domain" description="Amidohydrolase-related" evidence="9">
    <location>
        <begin position="108"/>
        <end position="178"/>
    </location>
</feature>
<evidence type="ECO:0000313" key="10">
    <source>
        <dbReference type="EMBL" id="CAI5760037.1"/>
    </source>
</evidence>
<evidence type="ECO:0000256" key="7">
    <source>
        <dbReference type="ARBA" id="ARBA00022833"/>
    </source>
</evidence>
<comment type="pathway">
    <text evidence="2">Pyrimidine metabolism; UMP biosynthesis via de novo pathway; (S)-dihydroorotate from bicarbonate: step 3/3.</text>
</comment>
<dbReference type="InterPro" id="IPR002195">
    <property type="entry name" value="Dihydroorotase_CS"/>
</dbReference>
<dbReference type="PANTHER" id="PTHR43137">
    <property type="entry name" value="DIHYDROOROTASE"/>
    <property type="match status" value="1"/>
</dbReference>
<dbReference type="InterPro" id="IPR032466">
    <property type="entry name" value="Metal_Hydrolase"/>
</dbReference>
<dbReference type="Pfam" id="PF04909">
    <property type="entry name" value="Amidohydro_2"/>
    <property type="match status" value="1"/>
</dbReference>
<dbReference type="FunFam" id="3.20.20.140:FF:000041">
    <property type="entry name" value="Dihydroorotase, variant"/>
    <property type="match status" value="1"/>
</dbReference>
<evidence type="ECO:0000259" key="9">
    <source>
        <dbReference type="Pfam" id="PF04909"/>
    </source>
</evidence>
<evidence type="ECO:0000256" key="8">
    <source>
        <dbReference type="ARBA" id="ARBA00022975"/>
    </source>
</evidence>
<dbReference type="AlphaFoldDB" id="A0A9W4XC01"/>
<dbReference type="GO" id="GO:0006221">
    <property type="term" value="P:pyrimidine nucleotide biosynthetic process"/>
    <property type="evidence" value="ECO:0007669"/>
    <property type="project" value="UniProtKB-KW"/>
</dbReference>
<keyword evidence="6" id="KW-0378">Hydrolase</keyword>
<evidence type="ECO:0000256" key="1">
    <source>
        <dbReference type="ARBA" id="ARBA00001947"/>
    </source>
</evidence>
<evidence type="ECO:0000313" key="11">
    <source>
        <dbReference type="Proteomes" id="UP001152885"/>
    </source>
</evidence>
<keyword evidence="11" id="KW-1185">Reference proteome</keyword>
<dbReference type="HAMAP" id="MF_00219">
    <property type="entry name" value="PyrC_classII"/>
    <property type="match status" value="1"/>
</dbReference>
<dbReference type="Gene3D" id="3.20.20.140">
    <property type="entry name" value="Metal-dependent hydrolases"/>
    <property type="match status" value="1"/>
</dbReference>
<comment type="caution">
    <text evidence="10">The sequence shown here is derived from an EMBL/GenBank/DDBJ whole genome shotgun (WGS) entry which is preliminary data.</text>
</comment>
<name>A0A9W4XC01_9ASCO</name>
<dbReference type="NCBIfam" id="TIGR00856">
    <property type="entry name" value="pyrC_dimer"/>
    <property type="match status" value="1"/>
</dbReference>
<accession>A0A9W4XC01</accession>
<evidence type="ECO:0000256" key="2">
    <source>
        <dbReference type="ARBA" id="ARBA00004880"/>
    </source>
</evidence>
<dbReference type="GO" id="GO:0004151">
    <property type="term" value="F:dihydroorotase activity"/>
    <property type="evidence" value="ECO:0007669"/>
    <property type="project" value="UniProtKB-EC"/>
</dbReference>
<comment type="similarity">
    <text evidence="3">Belongs to the metallo-dependent hydrolases superfamily. DHOase family. Class II DHOase subfamily.</text>
</comment>
<protein>
    <recommendedName>
        <fullName evidence="4">dihydroorotase</fullName>
        <ecNumber evidence="4">3.5.2.3</ecNumber>
    </recommendedName>
</protein>
<keyword evidence="8" id="KW-0665">Pyrimidine biosynthesis</keyword>
<dbReference type="OrthoDB" id="1670005at2759"/>
<gene>
    <name evidence="10" type="ORF">CANVERA_P4549</name>
</gene>
<dbReference type="PROSITE" id="PS00483">
    <property type="entry name" value="DIHYDROOROTASE_2"/>
    <property type="match status" value="1"/>
</dbReference>
<dbReference type="PANTHER" id="PTHR43137:SF1">
    <property type="entry name" value="DIHYDROOROTASE"/>
    <property type="match status" value="1"/>
</dbReference>
<dbReference type="GO" id="GO:0046872">
    <property type="term" value="F:metal ion binding"/>
    <property type="evidence" value="ECO:0007669"/>
    <property type="project" value="UniProtKB-KW"/>
</dbReference>
<dbReference type="Proteomes" id="UP001152885">
    <property type="component" value="Unassembled WGS sequence"/>
</dbReference>